<dbReference type="EMBL" id="FNFD01000002">
    <property type="protein sequence ID" value="SDJ67068.1"/>
    <property type="molecule type" value="Genomic_DNA"/>
</dbReference>
<dbReference type="RefSeq" id="WP_084334879.1">
    <property type="nucleotide sequence ID" value="NZ_CBKZNZ010000012.1"/>
</dbReference>
<evidence type="ECO:0000256" key="3">
    <source>
        <dbReference type="ARBA" id="ARBA00022691"/>
    </source>
</evidence>
<sequence length="350" mass="38476">MNHHSSMNARHPLQPYWEIALASVQADALRVALEFRLFNLLAEPLPATVVAERLRLHPVNTAHLLEMLWSMRLLERQGADAAPGDWRYRAAPVARRYLDQDSDHYCGDAWSFRLQALRHFGSQLGEQVRTGEASTAPRLVGTAANWQAAARLQIAQEQRAATAEAALAVVSRLPEFARAERLLDLGGGPGLVAIALAEANPALHGEVFDFPETIGVAEENIARARLGERLRGRGGDLTRDPLGEGYDLIWCSSVLHFVPDLDRALEKIHAALRPGGVLVCAQAEIPDSPDAAREVLPYYLSMRMLGRQVTRAGGLCRALERAGFTALETLREVPFPMTPVTAVIGRRSQR</sequence>
<accession>A0A1G8VLY5</accession>
<dbReference type="InterPro" id="IPR016461">
    <property type="entry name" value="COMT-like"/>
</dbReference>
<evidence type="ECO:0000259" key="4">
    <source>
        <dbReference type="Pfam" id="PF08100"/>
    </source>
</evidence>
<dbReference type="PANTHER" id="PTHR43712">
    <property type="entry name" value="PUTATIVE (AFU_ORTHOLOGUE AFUA_4G14580)-RELATED"/>
    <property type="match status" value="1"/>
</dbReference>
<keyword evidence="1" id="KW-0489">Methyltransferase</keyword>
<dbReference type="Gene3D" id="1.10.10.10">
    <property type="entry name" value="Winged helix-like DNA-binding domain superfamily/Winged helix DNA-binding domain"/>
    <property type="match status" value="1"/>
</dbReference>
<dbReference type="PROSITE" id="PS51683">
    <property type="entry name" value="SAM_OMT_II"/>
    <property type="match status" value="1"/>
</dbReference>
<keyword evidence="6" id="KW-1185">Reference proteome</keyword>
<dbReference type="InterPro" id="IPR036390">
    <property type="entry name" value="WH_DNA-bd_sf"/>
</dbReference>
<dbReference type="GO" id="GO:0032259">
    <property type="term" value="P:methylation"/>
    <property type="evidence" value="ECO:0007669"/>
    <property type="project" value="UniProtKB-KW"/>
</dbReference>
<dbReference type="PANTHER" id="PTHR43712:SF2">
    <property type="entry name" value="O-METHYLTRANSFERASE CICE"/>
    <property type="match status" value="1"/>
</dbReference>
<dbReference type="Pfam" id="PF08100">
    <property type="entry name" value="Dimerisation"/>
    <property type="match status" value="1"/>
</dbReference>
<proteinExistence type="predicted"/>
<dbReference type="GO" id="GO:0046983">
    <property type="term" value="F:protein dimerization activity"/>
    <property type="evidence" value="ECO:0007669"/>
    <property type="project" value="InterPro"/>
</dbReference>
<dbReference type="SUPFAM" id="SSF46785">
    <property type="entry name" value="Winged helix' DNA-binding domain"/>
    <property type="match status" value="1"/>
</dbReference>
<keyword evidence="3" id="KW-0949">S-adenosyl-L-methionine</keyword>
<evidence type="ECO:0000313" key="5">
    <source>
        <dbReference type="EMBL" id="SDJ67068.1"/>
    </source>
</evidence>
<organism evidence="5 6">
    <name type="scientific">Pseudomonas indica</name>
    <dbReference type="NCBI Taxonomy" id="137658"/>
    <lineage>
        <taxon>Bacteria</taxon>
        <taxon>Pseudomonadati</taxon>
        <taxon>Pseudomonadota</taxon>
        <taxon>Gammaproteobacteria</taxon>
        <taxon>Pseudomonadales</taxon>
        <taxon>Pseudomonadaceae</taxon>
        <taxon>Pseudomonas</taxon>
    </lineage>
</organism>
<dbReference type="GO" id="GO:0008168">
    <property type="term" value="F:methyltransferase activity"/>
    <property type="evidence" value="ECO:0007669"/>
    <property type="project" value="UniProtKB-KW"/>
</dbReference>
<dbReference type="InterPro" id="IPR012967">
    <property type="entry name" value="COMT_dimerisation"/>
</dbReference>
<dbReference type="CDD" id="cd02440">
    <property type="entry name" value="AdoMet_MTases"/>
    <property type="match status" value="1"/>
</dbReference>
<dbReference type="Pfam" id="PF13489">
    <property type="entry name" value="Methyltransf_23"/>
    <property type="match status" value="1"/>
</dbReference>
<evidence type="ECO:0000256" key="1">
    <source>
        <dbReference type="ARBA" id="ARBA00022603"/>
    </source>
</evidence>
<gene>
    <name evidence="5" type="ORF">SAMN05216186_102282</name>
</gene>
<dbReference type="STRING" id="137658.SAMN05216186_102282"/>
<keyword evidence="2" id="KW-0808">Transferase</keyword>
<protein>
    <submittedName>
        <fullName evidence="5">Dimerisation domain-containing protein</fullName>
    </submittedName>
</protein>
<dbReference type="InterPro" id="IPR029063">
    <property type="entry name" value="SAM-dependent_MTases_sf"/>
</dbReference>
<name>A0A1G8VLY5_9PSED</name>
<reference evidence="5 6" key="1">
    <citation type="submission" date="2016-10" db="EMBL/GenBank/DDBJ databases">
        <authorList>
            <person name="de Groot N.N."/>
        </authorList>
    </citation>
    <scope>NUCLEOTIDE SEQUENCE [LARGE SCALE GENOMIC DNA]</scope>
    <source>
        <strain evidence="5 6">JCM 21544</strain>
    </source>
</reference>
<evidence type="ECO:0000313" key="6">
    <source>
        <dbReference type="Proteomes" id="UP000198706"/>
    </source>
</evidence>
<feature type="domain" description="O-methyltransferase dimerisation" evidence="4">
    <location>
        <begin position="17"/>
        <end position="98"/>
    </location>
</feature>
<dbReference type="Gene3D" id="3.40.50.150">
    <property type="entry name" value="Vaccinia Virus protein VP39"/>
    <property type="match status" value="1"/>
</dbReference>
<dbReference type="InterPro" id="IPR036388">
    <property type="entry name" value="WH-like_DNA-bd_sf"/>
</dbReference>
<dbReference type="SUPFAM" id="SSF53335">
    <property type="entry name" value="S-adenosyl-L-methionine-dependent methyltransferases"/>
    <property type="match status" value="1"/>
</dbReference>
<evidence type="ECO:0000256" key="2">
    <source>
        <dbReference type="ARBA" id="ARBA00022679"/>
    </source>
</evidence>
<dbReference type="Proteomes" id="UP000198706">
    <property type="component" value="Unassembled WGS sequence"/>
</dbReference>
<dbReference type="AlphaFoldDB" id="A0A1G8VLY5"/>